<dbReference type="PANTHER" id="PTHR21071:SF4">
    <property type="entry name" value="UDP-N-ACETYLENOLPYRUVOYLGLUCOSAMINE REDUCTASE"/>
    <property type="match status" value="1"/>
</dbReference>
<evidence type="ECO:0000256" key="13">
    <source>
        <dbReference type="ARBA" id="ARBA00023306"/>
    </source>
</evidence>
<keyword evidence="5 16" id="KW-0963">Cytoplasm</keyword>
<dbReference type="InterPro" id="IPR003170">
    <property type="entry name" value="MurB"/>
</dbReference>
<comment type="pathway">
    <text evidence="4 16">Cell wall biogenesis; peptidoglycan biosynthesis.</text>
</comment>
<dbReference type="InterPro" id="IPR016169">
    <property type="entry name" value="FAD-bd_PCMH_sub2"/>
</dbReference>
<dbReference type="GO" id="GO:0071949">
    <property type="term" value="F:FAD binding"/>
    <property type="evidence" value="ECO:0007669"/>
    <property type="project" value="InterPro"/>
</dbReference>
<keyword evidence="14 16" id="KW-0961">Cell wall biogenesis/degradation</keyword>
<dbReference type="Pfam" id="PF02873">
    <property type="entry name" value="MurB_C"/>
    <property type="match status" value="1"/>
</dbReference>
<dbReference type="GO" id="GO:0005829">
    <property type="term" value="C:cytosol"/>
    <property type="evidence" value="ECO:0007669"/>
    <property type="project" value="TreeGrafter"/>
</dbReference>
<dbReference type="GO" id="GO:0051301">
    <property type="term" value="P:cell division"/>
    <property type="evidence" value="ECO:0007669"/>
    <property type="project" value="UniProtKB-KW"/>
</dbReference>
<dbReference type="GO" id="GO:0008762">
    <property type="term" value="F:UDP-N-acetylmuramate dehydrogenase activity"/>
    <property type="evidence" value="ECO:0007669"/>
    <property type="project" value="UniProtKB-UniRule"/>
</dbReference>
<keyword evidence="9 16" id="KW-0521">NADP</keyword>
<reference evidence="18" key="2">
    <citation type="journal article" date="2023" name="Biology">
        <title>Prokaryotic Life Associated with Coal-Fire Gas Vents Revealed by Metagenomics.</title>
        <authorList>
            <person name="Kadnikov V.V."/>
            <person name="Mardanov A.V."/>
            <person name="Beletsky A.V."/>
            <person name="Karnachuk O.V."/>
            <person name="Ravin N.V."/>
        </authorList>
    </citation>
    <scope>NUCLEOTIDE SEQUENCE</scope>
    <source>
        <strain evidence="18">Bu02</strain>
    </source>
</reference>
<evidence type="ECO:0000256" key="10">
    <source>
        <dbReference type="ARBA" id="ARBA00022960"/>
    </source>
</evidence>
<dbReference type="InterPro" id="IPR036635">
    <property type="entry name" value="MurB_C_sf"/>
</dbReference>
<dbReference type="GO" id="GO:0008360">
    <property type="term" value="P:regulation of cell shape"/>
    <property type="evidence" value="ECO:0007669"/>
    <property type="project" value="UniProtKB-KW"/>
</dbReference>
<evidence type="ECO:0000256" key="1">
    <source>
        <dbReference type="ARBA" id="ARBA00001974"/>
    </source>
</evidence>
<dbReference type="NCBIfam" id="NF010480">
    <property type="entry name" value="PRK13905.1"/>
    <property type="match status" value="1"/>
</dbReference>
<evidence type="ECO:0000313" key="18">
    <source>
        <dbReference type="EMBL" id="QUL99653.1"/>
    </source>
</evidence>
<sequence length="310" mass="33424">MPVREELVEIARSLKNSRAYFSEPMSNHTSFKIGGPCDLLIIPGTAEDAVKAWTLCKNLSVPVHIIGNGTNLLVKDGGIRGCVLKMAPDLAAIAKTGPNTLTVKAGTLLPRLVQACLDYELSGLEFAVGIPGSMGGAVAMNAGAYGGDMGSLVSKVQVSSPEGRIEWLSREELDFSYRHSLFLEREDLLILTVDMELVPGQRDNIYRVMAKHAKEREEKQPLDLPSAGSAFRRPQGRFVGPMIEALGLKGFSYGGARVSPKHAGFIVNEGNATAKDVLTLMKIIQDKVFEAYGVCLEPEIVVLGEDPVEA</sequence>
<dbReference type="InterPro" id="IPR016166">
    <property type="entry name" value="FAD-bd_PCMH"/>
</dbReference>
<reference evidence="18" key="1">
    <citation type="submission" date="2020-10" db="EMBL/GenBank/DDBJ databases">
        <authorList>
            <person name="Kadnikov V."/>
            <person name="Beletsky A.V."/>
            <person name="Mardanov A.V."/>
            <person name="Karnachuk O.V."/>
            <person name="Ravin N.V."/>
        </authorList>
    </citation>
    <scope>NUCLEOTIDE SEQUENCE</scope>
    <source>
        <strain evidence="18">Bu02</strain>
    </source>
</reference>
<dbReference type="AlphaFoldDB" id="A0AAT9LG08"/>
<gene>
    <name evidence="16 18" type="primary">murB</name>
    <name evidence="18" type="ORF">IMF26_08145</name>
</gene>
<comment type="catalytic activity">
    <reaction evidence="15 16">
        <text>UDP-N-acetyl-alpha-D-muramate + NADP(+) = UDP-N-acetyl-3-O-(1-carboxyvinyl)-alpha-D-glucosamine + NADPH + H(+)</text>
        <dbReference type="Rhea" id="RHEA:12248"/>
        <dbReference type="ChEBI" id="CHEBI:15378"/>
        <dbReference type="ChEBI" id="CHEBI:57783"/>
        <dbReference type="ChEBI" id="CHEBI:58349"/>
        <dbReference type="ChEBI" id="CHEBI:68483"/>
        <dbReference type="ChEBI" id="CHEBI:70757"/>
        <dbReference type="EC" id="1.3.1.98"/>
    </reaction>
</comment>
<evidence type="ECO:0000259" key="17">
    <source>
        <dbReference type="PROSITE" id="PS51387"/>
    </source>
</evidence>
<evidence type="ECO:0000256" key="7">
    <source>
        <dbReference type="ARBA" id="ARBA00022630"/>
    </source>
</evidence>
<organism evidence="18">
    <name type="scientific">Candidatus Fermentithermobacillus carboniphilus</name>
    <dbReference type="NCBI Taxonomy" id="3085328"/>
    <lineage>
        <taxon>Bacteria</taxon>
        <taxon>Bacillati</taxon>
        <taxon>Bacillota</taxon>
        <taxon>Candidatus Fermentithermobacillia</taxon>
        <taxon>Candidatus Fermentithermobacillales</taxon>
        <taxon>Candidatus Fermentithermobacillaceae</taxon>
        <taxon>Candidatus Fermentithermobacillus</taxon>
    </lineage>
</organism>
<keyword evidence="13 16" id="KW-0131">Cell cycle</keyword>
<feature type="active site" evidence="16">
    <location>
        <position position="178"/>
    </location>
</feature>
<evidence type="ECO:0000256" key="11">
    <source>
        <dbReference type="ARBA" id="ARBA00022984"/>
    </source>
</evidence>
<dbReference type="GO" id="GO:0009252">
    <property type="term" value="P:peptidoglycan biosynthetic process"/>
    <property type="evidence" value="ECO:0007669"/>
    <property type="project" value="UniProtKB-UniRule"/>
</dbReference>
<dbReference type="KEGG" id="fcz:IMF26_08145"/>
<feature type="active site" description="Proton donor" evidence="16">
    <location>
        <position position="229"/>
    </location>
</feature>
<evidence type="ECO:0000256" key="8">
    <source>
        <dbReference type="ARBA" id="ARBA00022827"/>
    </source>
</evidence>
<name>A0AAT9LG08_9FIRM</name>
<evidence type="ECO:0000256" key="9">
    <source>
        <dbReference type="ARBA" id="ARBA00022857"/>
    </source>
</evidence>
<comment type="cofactor">
    <cofactor evidence="1 16">
        <name>FAD</name>
        <dbReference type="ChEBI" id="CHEBI:57692"/>
    </cofactor>
</comment>
<proteinExistence type="inferred from homology"/>
<dbReference type="SUPFAM" id="SSF56194">
    <property type="entry name" value="Uridine diphospho-N-Acetylenolpyruvylglucosamine reductase, MurB, C-terminal domain"/>
    <property type="match status" value="1"/>
</dbReference>
<dbReference type="PANTHER" id="PTHR21071">
    <property type="entry name" value="UDP-N-ACETYLENOLPYRUVOYLGLUCOSAMINE REDUCTASE"/>
    <property type="match status" value="1"/>
</dbReference>
<protein>
    <recommendedName>
        <fullName evidence="16">UDP-N-acetylenolpyruvoylglucosamine reductase</fullName>
        <ecNumber evidence="16">1.3.1.98</ecNumber>
    </recommendedName>
    <alternativeName>
        <fullName evidence="16">UDP-N-acetylmuramate dehydrogenase</fullName>
    </alternativeName>
</protein>
<dbReference type="InterPro" id="IPR036318">
    <property type="entry name" value="FAD-bd_PCMH-like_sf"/>
</dbReference>
<evidence type="ECO:0000256" key="12">
    <source>
        <dbReference type="ARBA" id="ARBA00023002"/>
    </source>
</evidence>
<evidence type="ECO:0000256" key="3">
    <source>
        <dbReference type="ARBA" id="ARBA00004496"/>
    </source>
</evidence>
<keyword evidence="12 16" id="KW-0560">Oxidoreductase</keyword>
<dbReference type="Gene3D" id="3.30.465.10">
    <property type="match status" value="1"/>
</dbReference>
<dbReference type="NCBIfam" id="TIGR00179">
    <property type="entry name" value="murB"/>
    <property type="match status" value="1"/>
</dbReference>
<keyword evidence="10 16" id="KW-0133">Cell shape</keyword>
<dbReference type="SUPFAM" id="SSF56176">
    <property type="entry name" value="FAD-binding/transporter-associated domain-like"/>
    <property type="match status" value="1"/>
</dbReference>
<keyword evidence="6 16" id="KW-0132">Cell division</keyword>
<evidence type="ECO:0000256" key="5">
    <source>
        <dbReference type="ARBA" id="ARBA00022490"/>
    </source>
</evidence>
<feature type="domain" description="FAD-binding PCMH-type" evidence="17">
    <location>
        <begin position="33"/>
        <end position="200"/>
    </location>
</feature>
<dbReference type="Gene3D" id="3.30.43.10">
    <property type="entry name" value="Uridine Diphospho-n-acetylenolpyruvylglucosamine Reductase, domain 2"/>
    <property type="match status" value="1"/>
</dbReference>
<keyword evidence="11 16" id="KW-0573">Peptidoglycan synthesis</keyword>
<evidence type="ECO:0000256" key="4">
    <source>
        <dbReference type="ARBA" id="ARBA00004752"/>
    </source>
</evidence>
<evidence type="ECO:0000256" key="14">
    <source>
        <dbReference type="ARBA" id="ARBA00023316"/>
    </source>
</evidence>
<evidence type="ECO:0000256" key="2">
    <source>
        <dbReference type="ARBA" id="ARBA00003921"/>
    </source>
</evidence>
<dbReference type="Pfam" id="PF01565">
    <property type="entry name" value="FAD_binding_4"/>
    <property type="match status" value="1"/>
</dbReference>
<dbReference type="Gene3D" id="3.90.78.10">
    <property type="entry name" value="UDP-N-acetylenolpyruvoylglucosamine reductase, C-terminal domain"/>
    <property type="match status" value="1"/>
</dbReference>
<feature type="active site" evidence="16">
    <location>
        <position position="299"/>
    </location>
</feature>
<comment type="function">
    <text evidence="2 16">Cell wall formation.</text>
</comment>
<dbReference type="HAMAP" id="MF_00037">
    <property type="entry name" value="MurB"/>
    <property type="match status" value="1"/>
</dbReference>
<dbReference type="PROSITE" id="PS51387">
    <property type="entry name" value="FAD_PCMH"/>
    <property type="match status" value="1"/>
</dbReference>
<dbReference type="EMBL" id="CP062796">
    <property type="protein sequence ID" value="QUL99653.1"/>
    <property type="molecule type" value="Genomic_DNA"/>
</dbReference>
<evidence type="ECO:0000256" key="16">
    <source>
        <dbReference type="HAMAP-Rule" id="MF_00037"/>
    </source>
</evidence>
<keyword evidence="7 16" id="KW-0285">Flavoprotein</keyword>
<comment type="subcellular location">
    <subcellularLocation>
        <location evidence="3 16">Cytoplasm</location>
    </subcellularLocation>
</comment>
<dbReference type="GO" id="GO:0071555">
    <property type="term" value="P:cell wall organization"/>
    <property type="evidence" value="ECO:0007669"/>
    <property type="project" value="UniProtKB-KW"/>
</dbReference>
<evidence type="ECO:0000256" key="15">
    <source>
        <dbReference type="ARBA" id="ARBA00048914"/>
    </source>
</evidence>
<dbReference type="InterPro" id="IPR016167">
    <property type="entry name" value="FAD-bd_PCMH_sub1"/>
</dbReference>
<dbReference type="EC" id="1.3.1.98" evidence="16"/>
<comment type="similarity">
    <text evidence="16">Belongs to the MurB family.</text>
</comment>
<evidence type="ECO:0000256" key="6">
    <source>
        <dbReference type="ARBA" id="ARBA00022618"/>
    </source>
</evidence>
<accession>A0AAT9LG08</accession>
<keyword evidence="8 16" id="KW-0274">FAD</keyword>
<dbReference type="InterPro" id="IPR006094">
    <property type="entry name" value="Oxid_FAD_bind_N"/>
</dbReference>
<dbReference type="InterPro" id="IPR011601">
    <property type="entry name" value="MurB_C"/>
</dbReference>